<dbReference type="Pfam" id="PF01408">
    <property type="entry name" value="GFO_IDH_MocA"/>
    <property type="match status" value="1"/>
</dbReference>
<dbReference type="Proteomes" id="UP001347796">
    <property type="component" value="Unassembled WGS sequence"/>
</dbReference>
<dbReference type="GO" id="GO:0000166">
    <property type="term" value="F:nucleotide binding"/>
    <property type="evidence" value="ECO:0007669"/>
    <property type="project" value="InterPro"/>
</dbReference>
<dbReference type="InterPro" id="IPR036291">
    <property type="entry name" value="NAD(P)-bd_dom_sf"/>
</dbReference>
<feature type="domain" description="Gfo/Idh/MocA-like oxidoreductase N-terminal" evidence="3">
    <location>
        <begin position="7"/>
        <end position="128"/>
    </location>
</feature>
<evidence type="ECO:0000313" key="6">
    <source>
        <dbReference type="Proteomes" id="UP001347796"/>
    </source>
</evidence>
<evidence type="ECO:0000256" key="1">
    <source>
        <dbReference type="ARBA" id="ARBA00010928"/>
    </source>
</evidence>
<protein>
    <recommendedName>
        <fullName evidence="7">Inositol 2-dehydrogenase</fullName>
    </recommendedName>
</protein>
<evidence type="ECO:0008006" key="7">
    <source>
        <dbReference type="Google" id="ProtNLM"/>
    </source>
</evidence>
<evidence type="ECO:0000259" key="3">
    <source>
        <dbReference type="Pfam" id="PF01408"/>
    </source>
</evidence>
<reference evidence="5 6" key="1">
    <citation type="submission" date="2024-01" db="EMBL/GenBank/DDBJ databases">
        <title>The genome of the rayed Mediterranean limpet Patella caerulea (Linnaeus, 1758).</title>
        <authorList>
            <person name="Anh-Thu Weber A."/>
            <person name="Halstead-Nussloch G."/>
        </authorList>
    </citation>
    <scope>NUCLEOTIDE SEQUENCE [LARGE SCALE GENOMIC DNA]</scope>
    <source>
        <strain evidence="5">AATW-2023a</strain>
        <tissue evidence="5">Whole specimen</tissue>
    </source>
</reference>
<dbReference type="SUPFAM" id="SSF51735">
    <property type="entry name" value="NAD(P)-binding Rossmann-fold domains"/>
    <property type="match status" value="1"/>
</dbReference>
<evidence type="ECO:0000313" key="5">
    <source>
        <dbReference type="EMBL" id="KAK6195591.1"/>
    </source>
</evidence>
<proteinExistence type="inferred from homology"/>
<dbReference type="SUPFAM" id="SSF55347">
    <property type="entry name" value="Glyceraldehyde-3-phosphate dehydrogenase-like, C-terminal domain"/>
    <property type="match status" value="1"/>
</dbReference>
<accession>A0AAN8KGB4</accession>
<dbReference type="GO" id="GO:0016491">
    <property type="term" value="F:oxidoreductase activity"/>
    <property type="evidence" value="ECO:0007669"/>
    <property type="project" value="UniProtKB-KW"/>
</dbReference>
<evidence type="ECO:0000256" key="2">
    <source>
        <dbReference type="ARBA" id="ARBA00023002"/>
    </source>
</evidence>
<dbReference type="GO" id="GO:0006740">
    <property type="term" value="P:NADPH regeneration"/>
    <property type="evidence" value="ECO:0007669"/>
    <property type="project" value="TreeGrafter"/>
</dbReference>
<dbReference type="PANTHER" id="PTHR42840:SF3">
    <property type="entry name" value="BINDING ROSSMANN FOLD OXIDOREDUCTASE, PUTATIVE (AFU_ORTHOLOGUE AFUA_2G10240)-RELATED"/>
    <property type="match status" value="1"/>
</dbReference>
<dbReference type="EMBL" id="JAZGQO010000001">
    <property type="protein sequence ID" value="KAK6195591.1"/>
    <property type="molecule type" value="Genomic_DNA"/>
</dbReference>
<dbReference type="InterPro" id="IPR000683">
    <property type="entry name" value="Gfo/Idh/MocA-like_OxRdtase_N"/>
</dbReference>
<comment type="caution">
    <text evidence="5">The sequence shown here is derived from an EMBL/GenBank/DDBJ whole genome shotgun (WGS) entry which is preliminary data.</text>
</comment>
<dbReference type="PANTHER" id="PTHR42840">
    <property type="entry name" value="NAD(P)-BINDING ROSSMANN-FOLD SUPERFAMILY PROTEIN-RELATED"/>
    <property type="match status" value="1"/>
</dbReference>
<keyword evidence="6" id="KW-1185">Reference proteome</keyword>
<comment type="similarity">
    <text evidence="1">Belongs to the Gfo/Idh/MocA family.</text>
</comment>
<sequence length="336" mass="37489">MAARVGLAIFGFGNMGKIHFKNCMISPRADVRWIVCLNVNDAKSMAESYNLQTKCLSTDEANIDNVLNDKSVKAVIICSPTDTHENLVIKALEADKDVFCEKPITPDFKSTAQCYELAEERHKILLCGFQRRFDPSFSQLHDNLQNKALGNLRLLKISSHDLAPPPLQYIKASGGILSDSTIHDIDMSSWLAGSKPTSIYVQSSAFDKDIAKHDCDLVVVTIMFNNGVISVIDNGRQVSYGYHQKLEALCDKGVLNVTNRRVDQLEVSSAEQSVIPSIDQHYSTRYTDAYRLILDHFIDVIQGKCEPIITKDHVLQVNKLVEAGKKSQTLKTPVYL</sequence>
<feature type="domain" description="GFO/IDH/MocA-like oxidoreductase" evidence="4">
    <location>
        <begin position="138"/>
        <end position="255"/>
    </location>
</feature>
<evidence type="ECO:0000259" key="4">
    <source>
        <dbReference type="Pfam" id="PF22725"/>
    </source>
</evidence>
<dbReference type="AlphaFoldDB" id="A0AAN8KGB4"/>
<dbReference type="Gene3D" id="3.40.50.720">
    <property type="entry name" value="NAD(P)-binding Rossmann-like Domain"/>
    <property type="match status" value="1"/>
</dbReference>
<dbReference type="Pfam" id="PF22725">
    <property type="entry name" value="GFO_IDH_MocA_C3"/>
    <property type="match status" value="1"/>
</dbReference>
<gene>
    <name evidence="5" type="ORF">SNE40_000990</name>
</gene>
<dbReference type="Gene3D" id="3.30.360.10">
    <property type="entry name" value="Dihydrodipicolinate Reductase, domain 2"/>
    <property type="match status" value="1"/>
</dbReference>
<organism evidence="5 6">
    <name type="scientific">Patella caerulea</name>
    <name type="common">Rayed Mediterranean limpet</name>
    <dbReference type="NCBI Taxonomy" id="87958"/>
    <lineage>
        <taxon>Eukaryota</taxon>
        <taxon>Metazoa</taxon>
        <taxon>Spiralia</taxon>
        <taxon>Lophotrochozoa</taxon>
        <taxon>Mollusca</taxon>
        <taxon>Gastropoda</taxon>
        <taxon>Patellogastropoda</taxon>
        <taxon>Patelloidea</taxon>
        <taxon>Patellidae</taxon>
        <taxon>Patella</taxon>
    </lineage>
</organism>
<dbReference type="InterPro" id="IPR055170">
    <property type="entry name" value="GFO_IDH_MocA-like_dom"/>
</dbReference>
<name>A0AAN8KGB4_PATCE</name>
<dbReference type="GO" id="GO:0005737">
    <property type="term" value="C:cytoplasm"/>
    <property type="evidence" value="ECO:0007669"/>
    <property type="project" value="TreeGrafter"/>
</dbReference>
<keyword evidence="2" id="KW-0560">Oxidoreductase</keyword>